<evidence type="ECO:0000256" key="2">
    <source>
        <dbReference type="ARBA" id="ARBA00022553"/>
    </source>
</evidence>
<feature type="region of interest" description="Disordered" evidence="4">
    <location>
        <begin position="2594"/>
        <end position="2622"/>
    </location>
</feature>
<feature type="region of interest" description="Disordered" evidence="4">
    <location>
        <begin position="2718"/>
        <end position="2770"/>
    </location>
</feature>
<dbReference type="Pfam" id="PF00550">
    <property type="entry name" value="PP-binding"/>
    <property type="match status" value="3"/>
</dbReference>
<keyword evidence="2" id="KW-0597">Phosphoprotein</keyword>
<proteinExistence type="inferred from homology"/>
<dbReference type="InterPro" id="IPR000873">
    <property type="entry name" value="AMP-dep_synth/lig_dom"/>
</dbReference>
<dbReference type="InterPro" id="IPR009081">
    <property type="entry name" value="PP-bd_ACP"/>
</dbReference>
<dbReference type="SUPFAM" id="SSF56801">
    <property type="entry name" value="Acetyl-CoA synthetase-like"/>
    <property type="match status" value="2"/>
</dbReference>
<dbReference type="PANTHER" id="PTHR45398">
    <property type="match status" value="1"/>
</dbReference>
<evidence type="ECO:0000256" key="3">
    <source>
        <dbReference type="ARBA" id="ARBA00029454"/>
    </source>
</evidence>
<feature type="region of interest" description="Disordered" evidence="4">
    <location>
        <begin position="2658"/>
        <end position="2683"/>
    </location>
</feature>
<dbReference type="InterPro" id="IPR045851">
    <property type="entry name" value="AMP-bd_C_sf"/>
</dbReference>
<dbReference type="InterPro" id="IPR042099">
    <property type="entry name" value="ANL_N_sf"/>
</dbReference>
<dbReference type="FunFam" id="3.30.559.30:FF:000002">
    <property type="entry name" value="Nonribosomal peptide synthase Pes1"/>
    <property type="match status" value="1"/>
</dbReference>
<evidence type="ECO:0000313" key="6">
    <source>
        <dbReference type="EMBL" id="KAK3391349.1"/>
    </source>
</evidence>
<gene>
    <name evidence="6" type="ORF">B0T20DRAFT_77400</name>
</gene>
<feature type="domain" description="Carrier" evidence="5">
    <location>
        <begin position="284"/>
        <end position="360"/>
    </location>
</feature>
<dbReference type="Gene3D" id="3.30.300.30">
    <property type="match status" value="2"/>
</dbReference>
<comment type="similarity">
    <text evidence="3">Belongs to the NRP synthetase family.</text>
</comment>
<dbReference type="PANTHER" id="PTHR45398:SF1">
    <property type="entry name" value="ENZYME, PUTATIVE (JCVI)-RELATED"/>
    <property type="match status" value="1"/>
</dbReference>
<dbReference type="InterPro" id="IPR036736">
    <property type="entry name" value="ACP-like_sf"/>
</dbReference>
<dbReference type="Gene3D" id="3.30.559.30">
    <property type="entry name" value="Nonribosomal peptide synthetase, condensation domain"/>
    <property type="match status" value="3"/>
</dbReference>
<protein>
    <recommendedName>
        <fullName evidence="5">Carrier domain-containing protein</fullName>
    </recommendedName>
</protein>
<dbReference type="InterPro" id="IPR001242">
    <property type="entry name" value="Condensation_dom"/>
</dbReference>
<keyword evidence="7" id="KW-1185">Reference proteome</keyword>
<dbReference type="EMBL" id="JAUTDP010000013">
    <property type="protein sequence ID" value="KAK3391349.1"/>
    <property type="molecule type" value="Genomic_DNA"/>
</dbReference>
<feature type="compositionally biased region" description="Low complexity" evidence="4">
    <location>
        <begin position="2660"/>
        <end position="2675"/>
    </location>
</feature>
<organism evidence="6 7">
    <name type="scientific">Sordaria brevicollis</name>
    <dbReference type="NCBI Taxonomy" id="83679"/>
    <lineage>
        <taxon>Eukaryota</taxon>
        <taxon>Fungi</taxon>
        <taxon>Dikarya</taxon>
        <taxon>Ascomycota</taxon>
        <taxon>Pezizomycotina</taxon>
        <taxon>Sordariomycetes</taxon>
        <taxon>Sordariomycetidae</taxon>
        <taxon>Sordariales</taxon>
        <taxon>Sordariaceae</taxon>
        <taxon>Sordaria</taxon>
    </lineage>
</organism>
<name>A0AAE0P0X4_SORBR</name>
<dbReference type="Gene3D" id="3.40.50.12780">
    <property type="entry name" value="N-terminal domain of ligase-like"/>
    <property type="match status" value="1"/>
</dbReference>
<dbReference type="Gene3D" id="1.10.1200.10">
    <property type="entry name" value="ACP-like"/>
    <property type="match status" value="3"/>
</dbReference>
<keyword evidence="1" id="KW-0596">Phosphopantetheine</keyword>
<dbReference type="SUPFAM" id="SSF52777">
    <property type="entry name" value="CoA-dependent acyltransferases"/>
    <property type="match status" value="6"/>
</dbReference>
<feature type="domain" description="Carrier" evidence="5">
    <location>
        <begin position="1837"/>
        <end position="1913"/>
    </location>
</feature>
<comment type="caution">
    <text evidence="6">The sequence shown here is derived from an EMBL/GenBank/DDBJ whole genome shotgun (WGS) entry which is preliminary data.</text>
</comment>
<dbReference type="Pfam" id="PF00668">
    <property type="entry name" value="Condensation"/>
    <property type="match status" value="3"/>
</dbReference>
<feature type="region of interest" description="Disordered" evidence="4">
    <location>
        <begin position="2515"/>
        <end position="2562"/>
    </location>
</feature>
<evidence type="ECO:0000313" key="7">
    <source>
        <dbReference type="Proteomes" id="UP001281003"/>
    </source>
</evidence>
<accession>A0AAE0P0X4</accession>
<dbReference type="Pfam" id="PF00501">
    <property type="entry name" value="AMP-binding"/>
    <property type="match status" value="1"/>
</dbReference>
<dbReference type="CDD" id="cd19542">
    <property type="entry name" value="CT_NRPS-like"/>
    <property type="match status" value="1"/>
</dbReference>
<reference evidence="6" key="1">
    <citation type="journal article" date="2023" name="Mol. Phylogenet. Evol.">
        <title>Genome-scale phylogeny and comparative genomics of the fungal order Sordariales.</title>
        <authorList>
            <person name="Hensen N."/>
            <person name="Bonometti L."/>
            <person name="Westerberg I."/>
            <person name="Brannstrom I.O."/>
            <person name="Guillou S."/>
            <person name="Cros-Aarteil S."/>
            <person name="Calhoun S."/>
            <person name="Haridas S."/>
            <person name="Kuo A."/>
            <person name="Mondo S."/>
            <person name="Pangilinan J."/>
            <person name="Riley R."/>
            <person name="LaButti K."/>
            <person name="Andreopoulos B."/>
            <person name="Lipzen A."/>
            <person name="Chen C."/>
            <person name="Yan M."/>
            <person name="Daum C."/>
            <person name="Ng V."/>
            <person name="Clum A."/>
            <person name="Steindorff A."/>
            <person name="Ohm R.A."/>
            <person name="Martin F."/>
            <person name="Silar P."/>
            <person name="Natvig D.O."/>
            <person name="Lalanne C."/>
            <person name="Gautier V."/>
            <person name="Ament-Velasquez S.L."/>
            <person name="Kruys A."/>
            <person name="Hutchinson M.I."/>
            <person name="Powell A.J."/>
            <person name="Barry K."/>
            <person name="Miller A.N."/>
            <person name="Grigoriev I.V."/>
            <person name="Debuchy R."/>
            <person name="Gladieux P."/>
            <person name="Hiltunen Thoren M."/>
            <person name="Johannesson H."/>
        </authorList>
    </citation>
    <scope>NUCLEOTIDE SEQUENCE</scope>
    <source>
        <strain evidence="6">FGSC 1904</strain>
    </source>
</reference>
<evidence type="ECO:0000256" key="4">
    <source>
        <dbReference type="SAM" id="MobiDB-lite"/>
    </source>
</evidence>
<dbReference type="Gene3D" id="3.30.559.10">
    <property type="entry name" value="Chloramphenicol acetyltransferase-like domain"/>
    <property type="match status" value="3"/>
</dbReference>
<evidence type="ECO:0000256" key="1">
    <source>
        <dbReference type="ARBA" id="ARBA00022450"/>
    </source>
</evidence>
<feature type="compositionally biased region" description="Polar residues" evidence="4">
    <location>
        <begin position="2744"/>
        <end position="2756"/>
    </location>
</feature>
<dbReference type="GO" id="GO:0003824">
    <property type="term" value="F:catalytic activity"/>
    <property type="evidence" value="ECO:0007669"/>
    <property type="project" value="InterPro"/>
</dbReference>
<dbReference type="PROSITE" id="PS50075">
    <property type="entry name" value="CARRIER"/>
    <property type="match status" value="3"/>
</dbReference>
<dbReference type="InterPro" id="IPR023213">
    <property type="entry name" value="CAT-like_dom_sf"/>
</dbReference>
<feature type="compositionally biased region" description="Basic and acidic residues" evidence="4">
    <location>
        <begin position="2532"/>
        <end position="2550"/>
    </location>
</feature>
<sequence length="2955" mass="322882">MKAPSSQRVSGIPRIDTTSTWTQREEEASENRLLSVIAQILDIPRENIQLHESFRDLGGDDRSAVALRAECLEVGIDIKVSDILRCPTLAELQTCIIPKYEHPDARRKMSDNNIEPLQIQRPGRLSVTADVKATATMKHSRNSSQASSGSQTTAMTEIEKALGIQKEISRIATVRPKAGILEGKLVALFTLSTTQSSRASSSDVSLISQSNSIFAGTQVTFLREVAKTLLPPASLPDIWIVLESMPLTEAGHVDTRRLRTWVQNMNQQLYYQVSNLQSQVPLEEPKTTMERSLQRLVSKVLGLSQAQIGVNLSFCQLGGDETTAMELVARCKNETIYVNPLEVLGSNTLSELASIAESRSIQENQWEEETRDYFDLSPMQHLYFESSMGGDLNRRAAGDGTYRFNLSLFLRFKKDVCYEDVAAALEAVVAHHPMLRSRYSRGPEGWMQLILPDVSSSYSLRRHSICSDQELDTVIGRTQLSIDIEKGPVFAADYFTTHDGQQLIYLAAHHLAVDLPSWRIIIHDLDELLDSGSFMSQRSMPFHKWVELQKHDVRGKDPKEFVPFKVQPGDYTFWGLREIPNAYGDTQDISFALSSELTTILQSSCNQVFKTDTVDIYLAALMLSFAQTFPERSVPVVWNQEHGRDMWRSDIDISETVGWFTALCPISQKVEGSDDFIEVLRHLKDTRRSIPAHGSKYFASRFYNNAGPDTVRPDWPFEVMFTYAGSLQQLERTNGVMEQLPLTSRSFDSPTSDIGSKVGRVALFEISAMLDKGIAKVSFTYSKYCKDQTRIAQWAHNYEHLLLEAIGRLRYHPHELTLADVPHLDVTYEGLTRFNKQRVAGLKLASVQDVETIYPVTAVHQAILISQAQRPDSCYLHAIYEFASPHGDSIDIARLCNAWQHVCIRHPALRTIFTESVSETGLWDMVILRRASPDMLFIDTAPAEDPVYELDNLPHLRTIDNKPLHRLTVCRAPTRTFIKLDISTALCDSVSIHLILHDLRRAYVTEKAIPEPAHFGYPHYMQFLSGIRRGSSVDFWRERLSDVATCMFPRLTVSPDEQRFVNSFLNLEVTSYELSGFTRSHATTVDAIVRLAWSLVLRCFTGSNAVCFGYQTSGRDTSVPELQNAVGSFANMVACNHELTSYTPLKMALEAIEDQLTASLPHQHFTMAELEHAMGMKGGEHLFNSCLTFTEEPAGLNSKFTTRTSFELKSLSLKQTSDVDVLVNTRFAGGKLVVDIGQRVMSEEQALNVANTFGKAIRTILSAPHSSIGTVDLFSDRDYAQLLAWGADSPSGDSTRVESLVHELVSKQASAQPNSQAVCAWDGTFTYQKLDEEATVLAHHLVEIGVGPHSVVPVVMEKSRLAIVAILAVLKAGGAFVPIDALELGLIQPIFERLNFSRVAVASERAAVVLGNLFDDVVTLNNNLMESLPRDRRSLTSMATSSDPACILFSRVSSGEARGVSFSHTALSTALLGQGPAAKIGPLSRVMQLSSFNVDICVSEILTTLAYGGCVCVPSANERLKDFAGAVNRMQVNWTYMTPHLSRKVDPSKVPTLKAVCFRTQNLDEDTYSAWHGKVNVILAYGPHDVCPLGISFLEVVGASQLRSVGRPFCGSFMVVNPDDRKNLVPVGAVGELVVEGPTLGCHYPNRESTLGPMSPLGPSAGNTSRYYKTGHRVRYTDGGLMEFISHKHDEIVSKGRPVDTAQIEQYLRRCLGQGVDVLVDKLPFRTADDTPVLAAFIEFGDSILDGEDDLASLGTTAKEQLFIARQLVEIGLRSNAAPAGIPSIFIPVKHLPITPSLKVNKRRLQKMISGLSKEQLIALCAASTSNDGRLTSIKPLPLTDNEERMRAIWAKVLGIEEARIRACDGFFGVGGDHVLAAQLVTACRHEGISISIADVLQNVTLAELCRMMSSVEPLQSDSAVVLPVINASPTATDHNAVKQVLVKKVIAPKVGVDAHGIKDAAEATSTQIRHMETGMLRGRANINYFTFMFTGAVDAKKLEDACLTLVTIHPILRTALVPHNRKVYQAVIKSANVEFKRHTCPAWRLNTVMEKSIRKDQASPVAFCSPMTKFIFIDGGKQSILILRLSKAQYDDLSMALFVKDLKKLYDGTQNPPRRPTYCEFVRSVQLANSQGAEEYWKKLLEGSTVTQVVEHSLPYRVSANTKTLRHVMPLGSLSSLGISYETILKSAWAMVLASLSASSDVVFGELVDGRHVTLSGNQSVMGVMGPTINQIPVRVQFPDTPLTPLGLLQYVQTQRISSIPFENLGTLNIVEKCTPWPYWTRFSTLIQHQYEDTAIVPAEPKSFHLGAASCKFTVVESRAQDVPDLFIRSITRENNRVELSVTFCVDRVPETFADDALRMVCATINLLTSVNIMQPLIPSGYQYKNMEKRIPLPLRDLLDACTAHSNAGRSDAVKALTKDQEKGIQAVISKAWTSVINPKALGVPEAQVHIAAFFDLWGSLIPAAQLTTQLNRELPKAGIPGVDATITVTMEEIVENPTMVKQFELIAVKVKNKSSNGGSASPLPSPLPKGGKDKDKEKGKDKDLHLENNNKQSAMPADSTRLAPIQAAVRRKPSINLAVASVKGTFRRFASTVGRSGSESSSSAKTSSSSSGSGSGNQQSTTMAIGIASAMVAELVSPFSPNVVSANINARLDVPGRQQNQEQQSQQKPTTQQPLRTVDIHPGQPAFDFNVIDSPIGPVEKDATEELFEPGLQLLPGAGVELPSSSTGPSGLAGGRRGTEHTLGSSTSGRTSFTDDGGGGSARSSRYSTEDVRAGYGDADLPIGSASSTSLGYGSLRTSTSGTNGHTHGGNIPATIDTAAANGSWRRRVADRTLANEADDLVSPLTAVSPGPGKYTSSSSTGRLFFGSAATSATGTGLENGNGNGNGMKSGGNGGLMVKVSPVTTPSSPAGGVMAEAMKQGHANGQGQAHRRTVSSGGLSLMKKKMGMSSVVE</sequence>
<dbReference type="SUPFAM" id="SSF47336">
    <property type="entry name" value="ACP-like"/>
    <property type="match status" value="3"/>
</dbReference>
<feature type="region of interest" description="Disordered" evidence="4">
    <location>
        <begin position="1"/>
        <end position="26"/>
    </location>
</feature>
<reference evidence="6" key="2">
    <citation type="submission" date="2023-07" db="EMBL/GenBank/DDBJ databases">
        <authorList>
            <consortium name="Lawrence Berkeley National Laboratory"/>
            <person name="Haridas S."/>
            <person name="Hensen N."/>
            <person name="Bonometti L."/>
            <person name="Westerberg I."/>
            <person name="Brannstrom I.O."/>
            <person name="Guillou S."/>
            <person name="Cros-Aarteil S."/>
            <person name="Calhoun S."/>
            <person name="Kuo A."/>
            <person name="Mondo S."/>
            <person name="Pangilinan J."/>
            <person name="Riley R."/>
            <person name="LaButti K."/>
            <person name="Andreopoulos B."/>
            <person name="Lipzen A."/>
            <person name="Chen C."/>
            <person name="Yanf M."/>
            <person name="Daum C."/>
            <person name="Ng V."/>
            <person name="Clum A."/>
            <person name="Steindorff A."/>
            <person name="Ohm R."/>
            <person name="Martin F."/>
            <person name="Silar P."/>
            <person name="Natvig D."/>
            <person name="Lalanne C."/>
            <person name="Gautier V."/>
            <person name="Ament-velasquez S.L."/>
            <person name="Kruys A."/>
            <person name="Hutchinson M.I."/>
            <person name="Powell A.J."/>
            <person name="Barry K."/>
            <person name="Miller A.N."/>
            <person name="Grigoriev I.V."/>
            <person name="Debuchy R."/>
            <person name="Gladieux P."/>
            <person name="Thoren M.H."/>
            <person name="Johannesson H."/>
        </authorList>
    </citation>
    <scope>NUCLEOTIDE SEQUENCE</scope>
    <source>
        <strain evidence="6">FGSC 1904</strain>
    </source>
</reference>
<evidence type="ECO:0000259" key="5">
    <source>
        <dbReference type="PROSITE" id="PS50075"/>
    </source>
</evidence>
<dbReference type="Proteomes" id="UP001281003">
    <property type="component" value="Unassembled WGS sequence"/>
</dbReference>
<feature type="domain" description="Carrier" evidence="5">
    <location>
        <begin position="24"/>
        <end position="100"/>
    </location>
</feature>